<comment type="caution">
    <text evidence="2">The sequence shown here is derived from an EMBL/GenBank/DDBJ whole genome shotgun (WGS) entry which is preliminary data.</text>
</comment>
<dbReference type="RefSeq" id="WP_232878779.1">
    <property type="nucleotide sequence ID" value="NZ_JAJSOJ010000059.1"/>
</dbReference>
<dbReference type="Gene3D" id="3.10.450.50">
    <property type="match status" value="1"/>
</dbReference>
<reference evidence="2 3" key="1">
    <citation type="submission" date="2021-12" db="EMBL/GenBank/DDBJ databases">
        <title>Genome sequence of Acetobacter sicerae DmPark20a_162.</title>
        <authorList>
            <person name="Chaston J.M."/>
        </authorList>
    </citation>
    <scope>NUCLEOTIDE SEQUENCE [LARGE SCALE GENOMIC DNA]</scope>
    <source>
        <strain evidence="2 3">DmPark20a_162</strain>
    </source>
</reference>
<gene>
    <name evidence="2" type="ORF">LWC05_14375</name>
</gene>
<dbReference type="InterPro" id="IPR037401">
    <property type="entry name" value="SnoaL-like"/>
</dbReference>
<protein>
    <submittedName>
        <fullName evidence="2">Nuclear transport factor 2 family protein</fullName>
    </submittedName>
</protein>
<dbReference type="Pfam" id="PF12680">
    <property type="entry name" value="SnoaL_2"/>
    <property type="match status" value="1"/>
</dbReference>
<proteinExistence type="predicted"/>
<feature type="domain" description="SnoaL-like" evidence="1">
    <location>
        <begin position="17"/>
        <end position="106"/>
    </location>
</feature>
<dbReference type="SUPFAM" id="SSF54427">
    <property type="entry name" value="NTF2-like"/>
    <property type="match status" value="1"/>
</dbReference>
<dbReference type="Proteomes" id="UP001521074">
    <property type="component" value="Unassembled WGS sequence"/>
</dbReference>
<evidence type="ECO:0000313" key="2">
    <source>
        <dbReference type="EMBL" id="MCE0745061.1"/>
    </source>
</evidence>
<dbReference type="PANTHER" id="PTHR41252">
    <property type="entry name" value="BLR2505 PROTEIN"/>
    <property type="match status" value="1"/>
</dbReference>
<organism evidence="2 3">
    <name type="scientific">Acetobacter sicerae</name>
    <dbReference type="NCBI Taxonomy" id="85325"/>
    <lineage>
        <taxon>Bacteria</taxon>
        <taxon>Pseudomonadati</taxon>
        <taxon>Pseudomonadota</taxon>
        <taxon>Alphaproteobacteria</taxon>
        <taxon>Acetobacterales</taxon>
        <taxon>Acetobacteraceae</taxon>
        <taxon>Acetobacter</taxon>
    </lineage>
</organism>
<dbReference type="InterPro" id="IPR032710">
    <property type="entry name" value="NTF2-like_dom_sf"/>
</dbReference>
<name>A0ABS8VY29_9PROT</name>
<sequence length="128" mass="14275">MTGTAKKLVERWYETGDTALLAENIVWDVLATFPEGGQYVGRQAVEKQFFPRIKSHFSDYVTHPYSFTAEGNIVATTGVYRVRTRQGQSADIAFAHFWTVRDDHISALHQVADTAAIQKLLVAGEQAS</sequence>
<keyword evidence="3" id="KW-1185">Reference proteome</keyword>
<evidence type="ECO:0000313" key="3">
    <source>
        <dbReference type="Proteomes" id="UP001521074"/>
    </source>
</evidence>
<evidence type="ECO:0000259" key="1">
    <source>
        <dbReference type="Pfam" id="PF12680"/>
    </source>
</evidence>
<dbReference type="PANTHER" id="PTHR41252:SF1">
    <property type="entry name" value="BLR2505 PROTEIN"/>
    <property type="match status" value="1"/>
</dbReference>
<dbReference type="EMBL" id="JAJSOJ010000059">
    <property type="protein sequence ID" value="MCE0745061.1"/>
    <property type="molecule type" value="Genomic_DNA"/>
</dbReference>
<accession>A0ABS8VY29</accession>